<evidence type="ECO:0000256" key="5">
    <source>
        <dbReference type="ARBA" id="ARBA00022826"/>
    </source>
</evidence>
<name>A0A1V9Z8K2_9STRA</name>
<evidence type="ECO:0000256" key="2">
    <source>
        <dbReference type="ARBA" id="ARBA00022448"/>
    </source>
</evidence>
<feature type="transmembrane region" description="Helical" evidence="12">
    <location>
        <begin position="248"/>
        <end position="269"/>
    </location>
</feature>
<evidence type="ECO:0000313" key="17">
    <source>
        <dbReference type="Proteomes" id="UP000243217"/>
    </source>
</evidence>
<evidence type="ECO:0000256" key="7">
    <source>
        <dbReference type="ARBA" id="ARBA00022989"/>
    </source>
</evidence>
<feature type="transmembrane region" description="Helical" evidence="12">
    <location>
        <begin position="189"/>
        <end position="210"/>
    </location>
</feature>
<dbReference type="InterPro" id="IPR047871">
    <property type="entry name" value="K_chnl_Slo-like"/>
</dbReference>
<evidence type="ECO:0000256" key="10">
    <source>
        <dbReference type="ARBA" id="ARBA00023303"/>
    </source>
</evidence>
<dbReference type="Pfam" id="PF00520">
    <property type="entry name" value="Ion_trans"/>
    <property type="match status" value="1"/>
</dbReference>
<evidence type="ECO:0000256" key="1">
    <source>
        <dbReference type="ARBA" id="ARBA00004141"/>
    </source>
</evidence>
<dbReference type="InterPro" id="IPR005821">
    <property type="entry name" value="Ion_trans_dom"/>
</dbReference>
<dbReference type="Gene3D" id="1.10.287.70">
    <property type="match status" value="1"/>
</dbReference>
<feature type="transmembrane region" description="Helical" evidence="12">
    <location>
        <begin position="281"/>
        <end position="299"/>
    </location>
</feature>
<dbReference type="InterPro" id="IPR027359">
    <property type="entry name" value="Volt_channel_dom_sf"/>
</dbReference>
<keyword evidence="7 12" id="KW-1133">Transmembrane helix</keyword>
<dbReference type="Gene3D" id="1.20.120.350">
    <property type="entry name" value="Voltage-gated potassium channels. Chain C"/>
    <property type="match status" value="1"/>
</dbReference>
<dbReference type="GO" id="GO:0005267">
    <property type="term" value="F:potassium channel activity"/>
    <property type="evidence" value="ECO:0007669"/>
    <property type="project" value="UniProtKB-KW"/>
</dbReference>
<evidence type="ECO:0000256" key="8">
    <source>
        <dbReference type="ARBA" id="ARBA00023065"/>
    </source>
</evidence>
<gene>
    <name evidence="16" type="ORF">THRCLA_22246</name>
</gene>
<dbReference type="OrthoDB" id="69720at2759"/>
<comment type="caution">
    <text evidence="16">The sequence shown here is derived from an EMBL/GenBank/DDBJ whole genome shotgun (WGS) entry which is preliminary data.</text>
</comment>
<feature type="transmembrane region" description="Helical" evidence="12">
    <location>
        <begin position="126"/>
        <end position="147"/>
    </location>
</feature>
<dbReference type="InterPro" id="IPR003929">
    <property type="entry name" value="K_chnl_BK_asu"/>
</dbReference>
<feature type="transmembrane region" description="Helical" evidence="12">
    <location>
        <begin position="311"/>
        <end position="328"/>
    </location>
</feature>
<evidence type="ECO:0000313" key="16">
    <source>
        <dbReference type="EMBL" id="OQR94237.1"/>
    </source>
</evidence>
<evidence type="ECO:0000259" key="14">
    <source>
        <dbReference type="Pfam" id="PF03493"/>
    </source>
</evidence>
<keyword evidence="4 12" id="KW-0812">Transmembrane</keyword>
<feature type="compositionally biased region" description="Polar residues" evidence="11">
    <location>
        <begin position="55"/>
        <end position="71"/>
    </location>
</feature>
<evidence type="ECO:0000259" key="15">
    <source>
        <dbReference type="Pfam" id="PF22614"/>
    </source>
</evidence>
<dbReference type="SUPFAM" id="SSF81324">
    <property type="entry name" value="Voltage-gated potassium channels"/>
    <property type="match status" value="1"/>
</dbReference>
<dbReference type="EMBL" id="JNBS01002195">
    <property type="protein sequence ID" value="OQR94237.1"/>
    <property type="molecule type" value="Genomic_DNA"/>
</dbReference>
<sequence length="659" mass="75261">MKGGQYEQCNQAESNDASEEGISCDDGEYVPLKTPRMVLSVDTNVHLRDEDPQDEQINNQEADTSPLKNSQLEIEASDDVATSSHHYPEVIVQHDFIHRQPSQRDIDMMYTLTWRELLQKHMTSRFGVYLELLNTTFSVMCCVFYLIQLYLPEEYAACHFRNVEMALTCFFAFHYLLQVYTEEDVNQFIISMAGIIDLITIIPSFIMVFFDTHSSKVLTIFRVFRVFRALRILRLYRLIRSRKHGYNYEWFVFTFSIGAVIFAAAGIFQALEDYPDRDRPIYFHDSLYFILVTLATIGYGDIVATTILSELFVMALIVAVVTVVPTQLSRLNALRKPHYSYDDAFHSNPHRGHVIVCGYVAHESFSDFLAEFYHPSRGVVNFDVVVLSSEPPSGSITRLLSNVIYSAKTTYLKGSLFNEKDRTRVQLENAEAVFVLANRNNVSSDAEDASTLLQALSVRNYADSTGRRIRTYLQMISDSHNELSHIIGASQTINASKMKDDIVARGTVCPGACALILNLIQSADEMKYKKYVAGPSQWMQEYVGGMSRQIYAMMFSSSFDGHLYQDVARRVFDGFEVILLAVYRREKDDRHTRVCLCPFGKPILEGDIGFFIAASSHLMHKVLKDYSEFAQNDVIIRARSTSFRQMPLISTMNLLHRQS</sequence>
<dbReference type="Gene3D" id="3.40.50.720">
    <property type="entry name" value="NAD(P)-binding Rossmann-like Domain"/>
    <property type="match status" value="1"/>
</dbReference>
<keyword evidence="6" id="KW-0630">Potassium</keyword>
<dbReference type="InterPro" id="IPR003148">
    <property type="entry name" value="RCK_N"/>
</dbReference>
<evidence type="ECO:0000259" key="13">
    <source>
        <dbReference type="Pfam" id="PF00520"/>
    </source>
</evidence>
<feature type="domain" description="Ion transport" evidence="13">
    <location>
        <begin position="129"/>
        <end position="323"/>
    </location>
</feature>
<dbReference type="Pfam" id="PF03493">
    <property type="entry name" value="BK_channel_a"/>
    <property type="match status" value="1"/>
</dbReference>
<dbReference type="Proteomes" id="UP000243217">
    <property type="component" value="Unassembled WGS sequence"/>
</dbReference>
<dbReference type="PRINTS" id="PR00169">
    <property type="entry name" value="KCHANNEL"/>
</dbReference>
<comment type="subcellular location">
    <subcellularLocation>
        <location evidence="1">Membrane</location>
        <topology evidence="1">Multi-pass membrane protein</topology>
    </subcellularLocation>
</comment>
<evidence type="ECO:0000256" key="4">
    <source>
        <dbReference type="ARBA" id="ARBA00022692"/>
    </source>
</evidence>
<keyword evidence="9 12" id="KW-0472">Membrane</keyword>
<evidence type="ECO:0000256" key="9">
    <source>
        <dbReference type="ARBA" id="ARBA00023136"/>
    </source>
</evidence>
<dbReference type="Pfam" id="PF22614">
    <property type="entry name" value="Slo-like_RCK"/>
    <property type="match status" value="1"/>
</dbReference>
<feature type="region of interest" description="Disordered" evidence="11">
    <location>
        <begin position="49"/>
        <end position="71"/>
    </location>
</feature>
<protein>
    <recommendedName>
        <fullName evidence="18">Voltage-gated Ion Channel (VIC) Superfamily</fullName>
    </recommendedName>
</protein>
<evidence type="ECO:0000256" key="12">
    <source>
        <dbReference type="SAM" id="Phobius"/>
    </source>
</evidence>
<keyword evidence="8" id="KW-0406">Ion transport</keyword>
<feature type="non-terminal residue" evidence="16">
    <location>
        <position position="659"/>
    </location>
</feature>
<keyword evidence="17" id="KW-1185">Reference proteome</keyword>
<evidence type="ECO:0000256" key="3">
    <source>
        <dbReference type="ARBA" id="ARBA00022538"/>
    </source>
</evidence>
<keyword evidence="3" id="KW-0633">Potassium transport</keyword>
<keyword evidence="5" id="KW-0631">Potassium channel</keyword>
<feature type="domain" description="RCK N-terminal" evidence="15">
    <location>
        <begin position="351"/>
        <end position="464"/>
    </location>
</feature>
<feature type="region of interest" description="Disordered" evidence="11">
    <location>
        <begin position="1"/>
        <end position="29"/>
    </location>
</feature>
<evidence type="ECO:0008006" key="18">
    <source>
        <dbReference type="Google" id="ProtNLM"/>
    </source>
</evidence>
<evidence type="ECO:0000256" key="11">
    <source>
        <dbReference type="SAM" id="MobiDB-lite"/>
    </source>
</evidence>
<evidence type="ECO:0000256" key="6">
    <source>
        <dbReference type="ARBA" id="ARBA00022958"/>
    </source>
</evidence>
<organism evidence="16 17">
    <name type="scientific">Thraustotheca clavata</name>
    <dbReference type="NCBI Taxonomy" id="74557"/>
    <lineage>
        <taxon>Eukaryota</taxon>
        <taxon>Sar</taxon>
        <taxon>Stramenopiles</taxon>
        <taxon>Oomycota</taxon>
        <taxon>Saprolegniomycetes</taxon>
        <taxon>Saprolegniales</taxon>
        <taxon>Achlyaceae</taxon>
        <taxon>Thraustotheca</taxon>
    </lineage>
</organism>
<accession>A0A1V9Z8K2</accession>
<reference evidence="16 17" key="1">
    <citation type="journal article" date="2014" name="Genome Biol. Evol.">
        <title>The secreted proteins of Achlya hypogyna and Thraustotheca clavata identify the ancestral oomycete secretome and reveal gene acquisitions by horizontal gene transfer.</title>
        <authorList>
            <person name="Misner I."/>
            <person name="Blouin N."/>
            <person name="Leonard G."/>
            <person name="Richards T.A."/>
            <person name="Lane C.E."/>
        </authorList>
    </citation>
    <scope>NUCLEOTIDE SEQUENCE [LARGE SCALE GENOMIC DNA]</scope>
    <source>
        <strain evidence="16 17">ATCC 34112</strain>
    </source>
</reference>
<feature type="domain" description="Calcium-activated potassium channel BK alpha subunit" evidence="14">
    <location>
        <begin position="491"/>
        <end position="582"/>
    </location>
</feature>
<proteinExistence type="predicted"/>
<keyword evidence="10" id="KW-0407">Ion channel</keyword>
<keyword evidence="2" id="KW-0813">Transport</keyword>
<dbReference type="AlphaFoldDB" id="A0A1V9Z8K2"/>
<feature type="compositionally biased region" description="Acidic residues" evidence="11">
    <location>
        <begin position="16"/>
        <end position="28"/>
    </location>
</feature>
<dbReference type="PANTHER" id="PTHR10027:SF10">
    <property type="entry name" value="SLOWPOKE 2, ISOFORM D"/>
    <property type="match status" value="1"/>
</dbReference>
<dbReference type="GO" id="GO:0016020">
    <property type="term" value="C:membrane"/>
    <property type="evidence" value="ECO:0007669"/>
    <property type="project" value="UniProtKB-SubCell"/>
</dbReference>
<dbReference type="PANTHER" id="PTHR10027">
    <property type="entry name" value="CALCIUM-ACTIVATED POTASSIUM CHANNEL ALPHA CHAIN"/>
    <property type="match status" value="1"/>
</dbReference>